<organism evidence="1 2">
    <name type="scientific">Xanthomonas populi</name>
    <dbReference type="NCBI Taxonomy" id="53414"/>
    <lineage>
        <taxon>Bacteria</taxon>
        <taxon>Pseudomonadati</taxon>
        <taxon>Pseudomonadota</taxon>
        <taxon>Gammaproteobacteria</taxon>
        <taxon>Lysobacterales</taxon>
        <taxon>Lysobacteraceae</taxon>
        <taxon>Xanthomonas</taxon>
    </lineage>
</organism>
<dbReference type="EMBL" id="MDEJ01000248">
    <property type="protein sequence ID" value="PPU84092.1"/>
    <property type="molecule type" value="Genomic_DNA"/>
</dbReference>
<dbReference type="AlphaFoldDB" id="A0A2S7E4Q2"/>
<keyword evidence="2" id="KW-1185">Reference proteome</keyword>
<reference evidence="2" key="1">
    <citation type="submission" date="2016-08" db="EMBL/GenBank/DDBJ databases">
        <authorList>
            <person name="Merda D."/>
            <person name="Briand M."/>
            <person name="Taghouti G."/>
            <person name="Carrere S."/>
            <person name="Gouzy J."/>
            <person name="Portier P."/>
            <person name="Jacques M.-A."/>
            <person name="Fischer-Le Saux M."/>
        </authorList>
    </citation>
    <scope>NUCLEOTIDE SEQUENCE [LARGE SCALE GENOMIC DNA]</scope>
    <source>
        <strain evidence="2">CFBP1817</strain>
    </source>
</reference>
<evidence type="ECO:0000313" key="2">
    <source>
        <dbReference type="Proteomes" id="UP000239939"/>
    </source>
</evidence>
<accession>A0A2S7E4Q2</accession>
<gene>
    <name evidence="1" type="ORF">XpopCFBP1817_20120</name>
</gene>
<evidence type="ECO:0000313" key="1">
    <source>
        <dbReference type="EMBL" id="PPU84092.1"/>
    </source>
</evidence>
<feature type="non-terminal residue" evidence="1">
    <location>
        <position position="1"/>
    </location>
</feature>
<protein>
    <submittedName>
        <fullName evidence="1">Uncharacterized protein</fullName>
    </submittedName>
</protein>
<dbReference type="Proteomes" id="UP000239939">
    <property type="component" value="Unassembled WGS sequence"/>
</dbReference>
<comment type="caution">
    <text evidence="1">The sequence shown here is derived from an EMBL/GenBank/DDBJ whole genome shotgun (WGS) entry which is preliminary data.</text>
</comment>
<proteinExistence type="predicted"/>
<name>A0A2S7E4Q2_9XANT</name>
<sequence length="67" mass="7615">EFICTQWTSEPERFKVDPIHLMPGLNTLFFQSFDGSEGAPSCGYPMLKAVDDEQMFETSLNPARSIR</sequence>